<dbReference type="RefSeq" id="WP_281842796.1">
    <property type="nucleotide sequence ID" value="NZ_BROH01000008.1"/>
</dbReference>
<dbReference type="EMBL" id="BROH01000008">
    <property type="protein sequence ID" value="GKY88753.1"/>
    <property type="molecule type" value="Genomic_DNA"/>
</dbReference>
<reference evidence="1" key="1">
    <citation type="journal article" date="2023" name="Int. J. Syst. Evol. Microbiol.">
        <title>Sinisalibacter aestuarii sp. nov., isolated from estuarine sediment of the Arakawa River.</title>
        <authorList>
            <person name="Arafat S.T."/>
            <person name="Hirano S."/>
            <person name="Sato A."/>
            <person name="Takeuchi K."/>
            <person name="Yasuda T."/>
            <person name="Terahara T."/>
            <person name="Hamada M."/>
            <person name="Kobayashi T."/>
        </authorList>
    </citation>
    <scope>NUCLEOTIDE SEQUENCE</scope>
    <source>
        <strain evidence="1">B-399</strain>
    </source>
</reference>
<accession>A0ABQ5LVE5</accession>
<gene>
    <name evidence="1" type="ORF">STA1M1_26220</name>
</gene>
<proteinExistence type="predicted"/>
<keyword evidence="2" id="KW-1185">Reference proteome</keyword>
<name>A0ABQ5LVE5_9RHOB</name>
<evidence type="ECO:0008006" key="3">
    <source>
        <dbReference type="Google" id="ProtNLM"/>
    </source>
</evidence>
<evidence type="ECO:0000313" key="2">
    <source>
        <dbReference type="Proteomes" id="UP001144205"/>
    </source>
</evidence>
<protein>
    <recommendedName>
        <fullName evidence="3">V-type ATP synthase subunit E</fullName>
    </recommendedName>
</protein>
<organism evidence="1 2">
    <name type="scientific">Sinisalibacter aestuarii</name>
    <dbReference type="NCBI Taxonomy" id="2949426"/>
    <lineage>
        <taxon>Bacteria</taxon>
        <taxon>Pseudomonadati</taxon>
        <taxon>Pseudomonadota</taxon>
        <taxon>Alphaproteobacteria</taxon>
        <taxon>Rhodobacterales</taxon>
        <taxon>Roseobacteraceae</taxon>
        <taxon>Sinisalibacter</taxon>
    </lineage>
</organism>
<dbReference type="Proteomes" id="UP001144205">
    <property type="component" value="Unassembled WGS sequence"/>
</dbReference>
<sequence>MADERHTDRAEALIARIEAATAQEVQRIHREAEAAGAVLVARAHARARKRMHDEIGALRRARDEARRHEKARLDTARRQVRQREASRLIETGLPALEAAFATLWADPETREGWAQAAVAMAARRLIPGAWVIEHPAGWDKAELQSIAKAAKAACGTAPELRADADLAAGLRIRDGAVCLDATTAALMDNPQELGARLLAEIERDGEDAT</sequence>
<comment type="caution">
    <text evidence="1">The sequence shown here is derived from an EMBL/GenBank/DDBJ whole genome shotgun (WGS) entry which is preliminary data.</text>
</comment>
<evidence type="ECO:0000313" key="1">
    <source>
        <dbReference type="EMBL" id="GKY88753.1"/>
    </source>
</evidence>